<evidence type="ECO:0000256" key="2">
    <source>
        <dbReference type="ARBA" id="ARBA00022490"/>
    </source>
</evidence>
<dbReference type="InterPro" id="IPR019775">
    <property type="entry name" value="WD40_repeat_CS"/>
</dbReference>
<keyword evidence="3 6" id="KW-0853">WD repeat</keyword>
<dbReference type="PANTHER" id="PTHR22842:SF3">
    <property type="entry name" value="WD REPEAT DOMAIN-CONTAINING PROTEIN 83"/>
    <property type="match status" value="1"/>
</dbReference>
<dbReference type="InterPro" id="IPR036322">
    <property type="entry name" value="WD40_repeat_dom_sf"/>
</dbReference>
<dbReference type="Pfam" id="PF00400">
    <property type="entry name" value="WD40"/>
    <property type="match status" value="5"/>
</dbReference>
<dbReference type="PROSITE" id="PS50294">
    <property type="entry name" value="WD_REPEATS_REGION"/>
    <property type="match status" value="5"/>
</dbReference>
<comment type="caution">
    <text evidence="7">The sequence shown here is derived from an EMBL/GenBank/DDBJ whole genome shotgun (WGS) entry which is preliminary data.</text>
</comment>
<accession>A0A8H7PY72</accession>
<gene>
    <name evidence="7" type="ORF">INT43_008904</name>
</gene>
<keyword evidence="4" id="KW-0677">Repeat</keyword>
<feature type="repeat" description="WD" evidence="6">
    <location>
        <begin position="54"/>
        <end position="95"/>
    </location>
</feature>
<comment type="similarity">
    <text evidence="5">Belongs to the WD repeat MORG1 family.</text>
</comment>
<proteinExistence type="inferred from homology"/>
<feature type="repeat" description="WD" evidence="6">
    <location>
        <begin position="264"/>
        <end position="296"/>
    </location>
</feature>
<dbReference type="InterPro" id="IPR051980">
    <property type="entry name" value="WD_repeat_MORG1"/>
</dbReference>
<dbReference type="CDD" id="cd00200">
    <property type="entry name" value="WD40"/>
    <property type="match status" value="1"/>
</dbReference>
<evidence type="ECO:0000313" key="7">
    <source>
        <dbReference type="EMBL" id="KAG2181321.1"/>
    </source>
</evidence>
<dbReference type="PRINTS" id="PR00320">
    <property type="entry name" value="GPROTEINBRPT"/>
</dbReference>
<protein>
    <submittedName>
        <fullName evidence="7">Uncharacterized protein</fullName>
    </submittedName>
</protein>
<evidence type="ECO:0000256" key="1">
    <source>
        <dbReference type="ARBA" id="ARBA00004496"/>
    </source>
</evidence>
<name>A0A8H7PY72_MORIS</name>
<feature type="repeat" description="WD" evidence="6">
    <location>
        <begin position="96"/>
        <end position="128"/>
    </location>
</feature>
<reference evidence="7" key="1">
    <citation type="submission" date="2020-12" db="EMBL/GenBank/DDBJ databases">
        <title>Metabolic potential, ecology and presence of endohyphal bacteria is reflected in genomic diversity of Mucoromycotina.</title>
        <authorList>
            <person name="Muszewska A."/>
            <person name="Okrasinska A."/>
            <person name="Steczkiewicz K."/>
            <person name="Drgas O."/>
            <person name="Orlowska M."/>
            <person name="Perlinska-Lenart U."/>
            <person name="Aleksandrzak-Piekarczyk T."/>
            <person name="Szatraj K."/>
            <person name="Zielenkiewicz U."/>
            <person name="Pilsyk S."/>
            <person name="Malc E."/>
            <person name="Mieczkowski P."/>
            <person name="Kruszewska J.S."/>
            <person name="Biernat P."/>
            <person name="Pawlowska J."/>
        </authorList>
    </citation>
    <scope>NUCLEOTIDE SEQUENCE</scope>
    <source>
        <strain evidence="7">WA0000067209</strain>
    </source>
</reference>
<organism evidence="7 8">
    <name type="scientific">Mortierella isabellina</name>
    <name type="common">Filamentous fungus</name>
    <name type="synonym">Umbelopsis isabellina</name>
    <dbReference type="NCBI Taxonomy" id="91625"/>
    <lineage>
        <taxon>Eukaryota</taxon>
        <taxon>Fungi</taxon>
        <taxon>Fungi incertae sedis</taxon>
        <taxon>Mucoromycota</taxon>
        <taxon>Mucoromycotina</taxon>
        <taxon>Umbelopsidomycetes</taxon>
        <taxon>Umbelopsidales</taxon>
        <taxon>Umbelopsidaceae</taxon>
        <taxon>Umbelopsis</taxon>
    </lineage>
</organism>
<dbReference type="SMART" id="SM00320">
    <property type="entry name" value="WD40"/>
    <property type="match status" value="7"/>
</dbReference>
<dbReference type="InterPro" id="IPR001680">
    <property type="entry name" value="WD40_rpt"/>
</dbReference>
<dbReference type="PROSITE" id="PS50082">
    <property type="entry name" value="WD_REPEATS_2"/>
    <property type="match status" value="5"/>
</dbReference>
<dbReference type="PANTHER" id="PTHR22842">
    <property type="entry name" value="WD40 REPEAT PROTEIN"/>
    <property type="match status" value="1"/>
</dbReference>
<dbReference type="InterPro" id="IPR015943">
    <property type="entry name" value="WD40/YVTN_repeat-like_dom_sf"/>
</dbReference>
<evidence type="ECO:0000256" key="3">
    <source>
        <dbReference type="ARBA" id="ARBA00022574"/>
    </source>
</evidence>
<dbReference type="InterPro" id="IPR020472">
    <property type="entry name" value="WD40_PAC1"/>
</dbReference>
<dbReference type="GO" id="GO:0005737">
    <property type="term" value="C:cytoplasm"/>
    <property type="evidence" value="ECO:0007669"/>
    <property type="project" value="UniProtKB-SubCell"/>
</dbReference>
<comment type="subcellular location">
    <subcellularLocation>
        <location evidence="1">Cytoplasm</location>
    </subcellularLocation>
</comment>
<dbReference type="SUPFAM" id="SSF50978">
    <property type="entry name" value="WD40 repeat-like"/>
    <property type="match status" value="1"/>
</dbReference>
<keyword evidence="2" id="KW-0963">Cytoplasm</keyword>
<dbReference type="PROSITE" id="PS00678">
    <property type="entry name" value="WD_REPEATS_1"/>
    <property type="match status" value="2"/>
</dbReference>
<evidence type="ECO:0000256" key="4">
    <source>
        <dbReference type="ARBA" id="ARBA00022737"/>
    </source>
</evidence>
<dbReference type="Gene3D" id="2.130.10.10">
    <property type="entry name" value="YVTN repeat-like/Quinoprotein amine dehydrogenase"/>
    <property type="match status" value="2"/>
</dbReference>
<feature type="repeat" description="WD" evidence="6">
    <location>
        <begin position="12"/>
        <end position="53"/>
    </location>
</feature>
<dbReference type="Proteomes" id="UP000654370">
    <property type="component" value="Unassembled WGS sequence"/>
</dbReference>
<dbReference type="GO" id="GO:0000398">
    <property type="term" value="P:mRNA splicing, via spliceosome"/>
    <property type="evidence" value="ECO:0007669"/>
    <property type="project" value="TreeGrafter"/>
</dbReference>
<keyword evidence="8" id="KW-1185">Reference proteome</keyword>
<evidence type="ECO:0000256" key="6">
    <source>
        <dbReference type="PROSITE-ProRule" id="PRU00221"/>
    </source>
</evidence>
<feature type="repeat" description="WD" evidence="6">
    <location>
        <begin position="222"/>
        <end position="263"/>
    </location>
</feature>
<dbReference type="GO" id="GO:0071013">
    <property type="term" value="C:catalytic step 2 spliceosome"/>
    <property type="evidence" value="ECO:0007669"/>
    <property type="project" value="TreeGrafter"/>
</dbReference>
<sequence length="296" mass="32550">MAPYPTKSVRTLAEHTGAVHCVTYNSNGQYCLSGSRDRSVMLWNTATGARIKTYSGHGRDVLDVAVTRDNSRFASCGNDRAVLCWDVSAGSVIRRYAGHYESVNCVGFNDDGTVLASGSFDTTIRLWDCRSQSHSPIQILEDCKDSVMSLQIVGVELIVGSADGRLRNYDIRMGQLHEDYIGAAITSVRMSKDRNCILVSTTDNTLRLMDKANGTLLNEFKGHQHTDYKLHSAFSNDDAYVLSGSEDSKIYIWDLLEGTQVATLEAHKGSVTSIDYHPTDPSMISGSVDGSIMIWE</sequence>
<evidence type="ECO:0000313" key="8">
    <source>
        <dbReference type="Proteomes" id="UP000654370"/>
    </source>
</evidence>
<evidence type="ECO:0000256" key="5">
    <source>
        <dbReference type="ARBA" id="ARBA00038145"/>
    </source>
</evidence>
<dbReference type="OrthoDB" id="1068471at2759"/>
<dbReference type="EMBL" id="JAEPQZ010000005">
    <property type="protein sequence ID" value="KAG2181321.1"/>
    <property type="molecule type" value="Genomic_DNA"/>
</dbReference>
<dbReference type="AlphaFoldDB" id="A0A8H7PY72"/>